<dbReference type="InterPro" id="IPR002912">
    <property type="entry name" value="ACT_dom"/>
</dbReference>
<dbReference type="Pfam" id="PF00010">
    <property type="entry name" value="HLH"/>
    <property type="match status" value="1"/>
</dbReference>
<dbReference type="InterPro" id="IPR054502">
    <property type="entry name" value="bHLH-TF_ACT-like_plant"/>
</dbReference>
<dbReference type="GO" id="GO:0003700">
    <property type="term" value="F:DNA-binding transcription factor activity"/>
    <property type="evidence" value="ECO:0007669"/>
    <property type="project" value="InterPro"/>
</dbReference>
<comment type="subcellular location">
    <subcellularLocation>
        <location evidence="1">Nucleus</location>
    </subcellularLocation>
</comment>
<keyword evidence="4" id="KW-0804">Transcription</keyword>
<evidence type="ECO:0000259" key="7">
    <source>
        <dbReference type="PROSITE" id="PS50888"/>
    </source>
</evidence>
<evidence type="ECO:0000256" key="6">
    <source>
        <dbReference type="SAM" id="MobiDB-lite"/>
    </source>
</evidence>
<evidence type="ECO:0000313" key="9">
    <source>
        <dbReference type="EMBL" id="PAN06406.1"/>
    </source>
</evidence>
<dbReference type="GO" id="GO:0009960">
    <property type="term" value="P:endosperm development"/>
    <property type="evidence" value="ECO:0007669"/>
    <property type="project" value="InterPro"/>
</dbReference>
<evidence type="ECO:0000256" key="3">
    <source>
        <dbReference type="ARBA" id="ARBA00023015"/>
    </source>
</evidence>
<feature type="compositionally biased region" description="Low complexity" evidence="6">
    <location>
        <begin position="84"/>
        <end position="99"/>
    </location>
</feature>
<dbReference type="CDD" id="cd11393">
    <property type="entry name" value="bHLH_AtbHLH_like"/>
    <property type="match status" value="1"/>
</dbReference>
<evidence type="ECO:0000256" key="2">
    <source>
        <dbReference type="ARBA" id="ARBA00005510"/>
    </source>
</evidence>
<dbReference type="Gramene" id="PAN06406">
    <property type="protein sequence ID" value="PAN06406"/>
    <property type="gene ID" value="PAHAL_1G261800"/>
</dbReference>
<dbReference type="GO" id="GO:0046983">
    <property type="term" value="F:protein dimerization activity"/>
    <property type="evidence" value="ECO:0007669"/>
    <property type="project" value="InterPro"/>
</dbReference>
<reference evidence="9" key="1">
    <citation type="submission" date="2018-04" db="EMBL/GenBank/DDBJ databases">
        <title>WGS assembly of Panicum hallii.</title>
        <authorList>
            <person name="Lovell J."/>
            <person name="Jenkins J."/>
            <person name="Lowry D."/>
            <person name="Mamidi S."/>
            <person name="Sreedasyam A."/>
            <person name="Weng X."/>
            <person name="Barry K."/>
            <person name="Bonette J."/>
            <person name="Campitelli B."/>
            <person name="Daum C."/>
            <person name="Gordon S."/>
            <person name="Gould B."/>
            <person name="Lipzen A."/>
            <person name="Macqueen A."/>
            <person name="Palacio-Mejia J."/>
            <person name="Plott C."/>
            <person name="Shakirov E."/>
            <person name="Shu S."/>
            <person name="Yoshinaga Y."/>
            <person name="Zane M."/>
            <person name="Rokhsar D."/>
            <person name="Grimwood J."/>
            <person name="Schmutz J."/>
            <person name="Juenger T."/>
        </authorList>
    </citation>
    <scope>NUCLEOTIDE SEQUENCE [LARGE SCALE GENOMIC DNA]</scope>
    <source>
        <strain evidence="9">FIL2</strain>
    </source>
</reference>
<dbReference type="PANTHER" id="PTHR46772:SF8">
    <property type="entry name" value="TRANSCRIPTION FACTOR BHLH95"/>
    <property type="match status" value="1"/>
</dbReference>
<comment type="similarity">
    <text evidence="2">Belongs to the bHLH protein family.</text>
</comment>
<dbReference type="InterPro" id="IPR036638">
    <property type="entry name" value="HLH_DNA-bd_sf"/>
</dbReference>
<evidence type="ECO:0000259" key="8">
    <source>
        <dbReference type="PROSITE" id="PS51671"/>
    </source>
</evidence>
<proteinExistence type="inferred from homology"/>
<dbReference type="AlphaFoldDB" id="A0A2S3GPW2"/>
<sequence>MTQDGPHDHQDTASSDERSFVPPTTMTFLGPAENDDNRGSRTGSPVGMDAGKGKDAVPNAIQGGDGSASGGKANSGTSEGKDLATGAAAADAAGDGSTSNKGKSPLAADDNGELKVHIIMERERRRRMKDMFNTLHELMPHVSNKVDKATLVGETINFIKTLEETKAQLEKKKLEQALARQATAEAAAAGASSFSVPCTAHGMAALSDGWDPVPPQQPAAPAAAPLAAAAGPVGFQTWSTPNVVLSVLNDEAIINVCAPRQRGMLTMVVSVLSKHGIDVISIQIGADDVQSFFTIYTRVNGAGGENLSAEDVYKLAVSEIMVWISN</sequence>
<protein>
    <recommendedName>
        <fullName evidence="10">BHLH domain-containing protein</fullName>
    </recommendedName>
</protein>
<dbReference type="CDD" id="cd02116">
    <property type="entry name" value="ACT"/>
    <property type="match status" value="1"/>
</dbReference>
<organism evidence="9">
    <name type="scientific">Panicum hallii</name>
    <dbReference type="NCBI Taxonomy" id="206008"/>
    <lineage>
        <taxon>Eukaryota</taxon>
        <taxon>Viridiplantae</taxon>
        <taxon>Streptophyta</taxon>
        <taxon>Embryophyta</taxon>
        <taxon>Tracheophyta</taxon>
        <taxon>Spermatophyta</taxon>
        <taxon>Magnoliopsida</taxon>
        <taxon>Liliopsida</taxon>
        <taxon>Poales</taxon>
        <taxon>Poaceae</taxon>
        <taxon>PACMAD clade</taxon>
        <taxon>Panicoideae</taxon>
        <taxon>Panicodae</taxon>
        <taxon>Paniceae</taxon>
        <taxon>Panicinae</taxon>
        <taxon>Panicum</taxon>
        <taxon>Panicum sect. Panicum</taxon>
    </lineage>
</organism>
<dbReference type="InterPro" id="IPR045239">
    <property type="entry name" value="bHLH95_bHLH"/>
</dbReference>
<evidence type="ECO:0000256" key="1">
    <source>
        <dbReference type="ARBA" id="ARBA00004123"/>
    </source>
</evidence>
<dbReference type="EMBL" id="CM008046">
    <property type="protein sequence ID" value="PAN06406.1"/>
    <property type="molecule type" value="Genomic_DNA"/>
</dbReference>
<dbReference type="InterPro" id="IPR011598">
    <property type="entry name" value="bHLH_dom"/>
</dbReference>
<dbReference type="PROSITE" id="PS51671">
    <property type="entry name" value="ACT"/>
    <property type="match status" value="1"/>
</dbReference>
<feature type="domain" description="ACT" evidence="8">
    <location>
        <begin position="253"/>
        <end position="326"/>
    </location>
</feature>
<dbReference type="PROSITE" id="PS50888">
    <property type="entry name" value="BHLH"/>
    <property type="match status" value="1"/>
</dbReference>
<accession>A0A2S3GPW2</accession>
<dbReference type="PANTHER" id="PTHR46772">
    <property type="entry name" value="BHLH DOMAIN-CONTAINING PROTEIN"/>
    <property type="match status" value="1"/>
</dbReference>
<dbReference type="Gene3D" id="4.10.280.10">
    <property type="entry name" value="Helix-loop-helix DNA-binding domain"/>
    <property type="match status" value="1"/>
</dbReference>
<evidence type="ECO:0000256" key="5">
    <source>
        <dbReference type="ARBA" id="ARBA00023242"/>
    </source>
</evidence>
<dbReference type="InterPro" id="IPR044278">
    <property type="entry name" value="BHLH95-like"/>
</dbReference>
<feature type="compositionally biased region" description="Basic and acidic residues" evidence="6">
    <location>
        <begin position="1"/>
        <end position="19"/>
    </location>
</feature>
<evidence type="ECO:0008006" key="10">
    <source>
        <dbReference type="Google" id="ProtNLM"/>
    </source>
</evidence>
<dbReference type="Pfam" id="PF22754">
    <property type="entry name" value="bHLH-TF_ACT-like_plant"/>
    <property type="match status" value="1"/>
</dbReference>
<dbReference type="SUPFAM" id="SSF47459">
    <property type="entry name" value="HLH, helix-loop-helix DNA-binding domain"/>
    <property type="match status" value="1"/>
</dbReference>
<feature type="domain" description="BHLH" evidence="7">
    <location>
        <begin position="112"/>
        <end position="162"/>
    </location>
</feature>
<dbReference type="SMART" id="SM00353">
    <property type="entry name" value="HLH"/>
    <property type="match status" value="1"/>
</dbReference>
<evidence type="ECO:0000256" key="4">
    <source>
        <dbReference type="ARBA" id="ARBA00023163"/>
    </source>
</evidence>
<dbReference type="Proteomes" id="UP000243499">
    <property type="component" value="Chromosome 1"/>
</dbReference>
<gene>
    <name evidence="9" type="ORF">PAHAL_1G261800</name>
</gene>
<feature type="region of interest" description="Disordered" evidence="6">
    <location>
        <begin position="1"/>
        <end position="109"/>
    </location>
</feature>
<keyword evidence="3" id="KW-0805">Transcription regulation</keyword>
<name>A0A2S3GPW2_9POAL</name>
<keyword evidence="5" id="KW-0539">Nucleus</keyword>